<dbReference type="AlphaFoldDB" id="A0A381TYZ6"/>
<reference evidence="1" key="1">
    <citation type="submission" date="2018-05" db="EMBL/GenBank/DDBJ databases">
        <authorList>
            <person name="Lanie J.A."/>
            <person name="Ng W.-L."/>
            <person name="Kazmierczak K.M."/>
            <person name="Andrzejewski T.M."/>
            <person name="Davidsen T.M."/>
            <person name="Wayne K.J."/>
            <person name="Tettelin H."/>
            <person name="Glass J.I."/>
            <person name="Rusch D."/>
            <person name="Podicherti R."/>
            <person name="Tsui H.-C.T."/>
            <person name="Winkler M.E."/>
        </authorList>
    </citation>
    <scope>NUCLEOTIDE SEQUENCE</scope>
</reference>
<dbReference type="InterPro" id="IPR010869">
    <property type="entry name" value="DUF1501"/>
</dbReference>
<evidence type="ECO:0008006" key="2">
    <source>
        <dbReference type="Google" id="ProtNLM"/>
    </source>
</evidence>
<proteinExistence type="predicted"/>
<sequence length="171" mass="18561">MQAASFPEHSGMSRRVAIQAGSIGLLGLGGNHLTPLRAMADTPKSGRAKSVIYIFLSGGLGQHDSFDMKPNAPKEVRGEFNPIPTKTPGIHICEHLPMLAQRSEKWALCRSLTHPYIEHSEGHHVMLTGRTPLPTGFDGSKPKPTDWPSIAAIANDRLRPRNNLPPAIVLP</sequence>
<name>A0A381TYZ6_9ZZZZ</name>
<dbReference type="Pfam" id="PF07394">
    <property type="entry name" value="DUF1501"/>
    <property type="match status" value="1"/>
</dbReference>
<protein>
    <recommendedName>
        <fullName evidence="2">DUF1501 domain-containing protein</fullName>
    </recommendedName>
</protein>
<organism evidence="1">
    <name type="scientific">marine metagenome</name>
    <dbReference type="NCBI Taxonomy" id="408172"/>
    <lineage>
        <taxon>unclassified sequences</taxon>
        <taxon>metagenomes</taxon>
        <taxon>ecological metagenomes</taxon>
    </lineage>
</organism>
<dbReference type="EMBL" id="UINC01005423">
    <property type="protein sequence ID" value="SVA21235.1"/>
    <property type="molecule type" value="Genomic_DNA"/>
</dbReference>
<accession>A0A381TYZ6</accession>
<evidence type="ECO:0000313" key="1">
    <source>
        <dbReference type="EMBL" id="SVA21235.1"/>
    </source>
</evidence>
<gene>
    <name evidence="1" type="ORF">METZ01_LOCUS74089</name>
</gene>
<feature type="non-terminal residue" evidence="1">
    <location>
        <position position="171"/>
    </location>
</feature>